<dbReference type="GO" id="GO:0070513">
    <property type="term" value="F:death domain binding"/>
    <property type="evidence" value="ECO:0007669"/>
    <property type="project" value="InterPro"/>
</dbReference>
<dbReference type="AlphaFoldDB" id="A0AAV2H025"/>
<comment type="caution">
    <text evidence="2">The sequence shown here is derived from an EMBL/GenBank/DDBJ whole genome shotgun (WGS) entry which is preliminary data.</text>
</comment>
<dbReference type="PANTHER" id="PTHR15034">
    <property type="entry name" value="DEATH DOMAIN-CONTAINING PROTEIN CRADD"/>
    <property type="match status" value="1"/>
</dbReference>
<reference evidence="2 3" key="1">
    <citation type="submission" date="2024-04" db="EMBL/GenBank/DDBJ databases">
        <authorList>
            <consortium name="Genoscope - CEA"/>
            <person name="William W."/>
        </authorList>
    </citation>
    <scope>NUCLEOTIDE SEQUENCE [LARGE SCALE GENOMIC DNA]</scope>
</reference>
<dbReference type="InterPro" id="IPR037939">
    <property type="entry name" value="CRADD"/>
</dbReference>
<feature type="domain" description="CARD" evidence="1">
    <location>
        <begin position="9"/>
        <end position="99"/>
    </location>
</feature>
<dbReference type="GO" id="GO:0042981">
    <property type="term" value="P:regulation of apoptotic process"/>
    <property type="evidence" value="ECO:0007669"/>
    <property type="project" value="InterPro"/>
</dbReference>
<dbReference type="PROSITE" id="PS50209">
    <property type="entry name" value="CARD"/>
    <property type="match status" value="1"/>
</dbReference>
<dbReference type="EMBL" id="CAXITT010000011">
    <property type="protein sequence ID" value="CAL1527015.1"/>
    <property type="molecule type" value="Genomic_DNA"/>
</dbReference>
<gene>
    <name evidence="2" type="ORF">GSLYS_00001192001</name>
</gene>
<sequence length="237" mass="27307">MSKVMKGKLKAEDERRIRQNFVYLKEEIDGKHIVDHLYQRNVISLDDKEEIDSQITRSQRTEKLLTILLNAGPGAAYQVFYDALEEQYNHVAKVLKDTPMQDLNEAREEELYDWFDKLPDSFKKSETTDAALSRLATCFGKNWESLMLILGHKQPVIEIEMQNCGHNGRRAITGLLIKWHQRLSSRATYEAFIISLKAVFEVSIDNVGLRKIIMSEYEAYKSTASTDVKAVEQSSSR</sequence>
<dbReference type="CDD" id="cd01671">
    <property type="entry name" value="CARD"/>
    <property type="match status" value="1"/>
</dbReference>
<evidence type="ECO:0000313" key="2">
    <source>
        <dbReference type="EMBL" id="CAL1527015.1"/>
    </source>
</evidence>
<organism evidence="2 3">
    <name type="scientific">Lymnaea stagnalis</name>
    <name type="common">Great pond snail</name>
    <name type="synonym">Helix stagnalis</name>
    <dbReference type="NCBI Taxonomy" id="6523"/>
    <lineage>
        <taxon>Eukaryota</taxon>
        <taxon>Metazoa</taxon>
        <taxon>Spiralia</taxon>
        <taxon>Lophotrochozoa</taxon>
        <taxon>Mollusca</taxon>
        <taxon>Gastropoda</taxon>
        <taxon>Heterobranchia</taxon>
        <taxon>Euthyneura</taxon>
        <taxon>Panpulmonata</taxon>
        <taxon>Hygrophila</taxon>
        <taxon>Lymnaeoidea</taxon>
        <taxon>Lymnaeidae</taxon>
        <taxon>Lymnaea</taxon>
    </lineage>
</organism>
<dbReference type="Proteomes" id="UP001497497">
    <property type="component" value="Unassembled WGS sequence"/>
</dbReference>
<evidence type="ECO:0000313" key="3">
    <source>
        <dbReference type="Proteomes" id="UP001497497"/>
    </source>
</evidence>
<dbReference type="SMART" id="SM00114">
    <property type="entry name" value="CARD"/>
    <property type="match status" value="1"/>
</dbReference>
<accession>A0AAV2H025</accession>
<dbReference type="SUPFAM" id="SSF47986">
    <property type="entry name" value="DEATH domain"/>
    <property type="match status" value="2"/>
</dbReference>
<dbReference type="InterPro" id="IPR011029">
    <property type="entry name" value="DEATH-like_dom_sf"/>
</dbReference>
<keyword evidence="3" id="KW-1185">Reference proteome</keyword>
<dbReference type="InterPro" id="IPR001315">
    <property type="entry name" value="CARD"/>
</dbReference>
<dbReference type="GO" id="GO:0002020">
    <property type="term" value="F:protease binding"/>
    <property type="evidence" value="ECO:0007669"/>
    <property type="project" value="InterPro"/>
</dbReference>
<dbReference type="Pfam" id="PF00619">
    <property type="entry name" value="CARD"/>
    <property type="match status" value="1"/>
</dbReference>
<dbReference type="PANTHER" id="PTHR15034:SF5">
    <property type="entry name" value="DEATH DOMAIN-CONTAINING PROTEIN CRADD"/>
    <property type="match status" value="1"/>
</dbReference>
<protein>
    <recommendedName>
        <fullName evidence="1">CARD domain-containing protein</fullName>
    </recommendedName>
</protein>
<dbReference type="Gene3D" id="1.10.533.10">
    <property type="entry name" value="Death Domain, Fas"/>
    <property type="match status" value="2"/>
</dbReference>
<name>A0AAV2H025_LYMST</name>
<evidence type="ECO:0000259" key="1">
    <source>
        <dbReference type="PROSITE" id="PS50209"/>
    </source>
</evidence>
<proteinExistence type="predicted"/>